<feature type="region of interest" description="Disordered" evidence="1">
    <location>
        <begin position="234"/>
        <end position="269"/>
    </location>
</feature>
<name>A0A410G989_9BURK</name>
<dbReference type="InterPro" id="IPR012495">
    <property type="entry name" value="TadE-like_dom"/>
</dbReference>
<reference evidence="4 5" key="1">
    <citation type="submission" date="2017-08" db="EMBL/GenBank/DDBJ databases">
        <authorList>
            <person name="Park S.-J."/>
            <person name="Kim H."/>
        </authorList>
    </citation>
    <scope>NUCLEOTIDE SEQUENCE [LARGE SCALE GENOMIC DNA]</scope>
    <source>
        <strain evidence="5">ye3</strain>
    </source>
</reference>
<feature type="transmembrane region" description="Helical" evidence="2">
    <location>
        <begin position="12"/>
        <end position="34"/>
    </location>
</feature>
<evidence type="ECO:0000313" key="5">
    <source>
        <dbReference type="Proteomes" id="UP000283474"/>
    </source>
</evidence>
<dbReference type="RefSeq" id="WP_128353897.1">
    <property type="nucleotide sequence ID" value="NZ_CP022987.1"/>
</dbReference>
<dbReference type="Pfam" id="PF07811">
    <property type="entry name" value="TadE"/>
    <property type="match status" value="1"/>
</dbReference>
<evidence type="ECO:0000256" key="2">
    <source>
        <dbReference type="SAM" id="Phobius"/>
    </source>
</evidence>
<proteinExistence type="predicted"/>
<evidence type="ECO:0000313" key="4">
    <source>
        <dbReference type="EMBL" id="QAA92847.1"/>
    </source>
</evidence>
<sequence length="291" mass="30511">MRTQRGTSMIEFTIAAVPVLFLGLGSIELARWMLARQAISLALLQGARAASTGHGRPRALEQAFEDALLPLFAGGNRASRKLAQQSAFAGRSQRSGLPPWQVQVLSPSPLAFHDHADPALRIAGAAGRAAINNNYQFEQDQGKRARGWVEGRGPASGQSVFEANTLVLRLQYLHEPIVPGFKGLLSALGNKNGAYGQRALASGYLPIMHEIALGMQSHPVNWALPASGKIVQGLPMLRAPDGSPGTPGPTTPQPGNPSTLLPPGPADLPVPGEGLVPDPGDPACGLTLCCL</sequence>
<keyword evidence="2" id="KW-0812">Transmembrane</keyword>
<feature type="domain" description="TadE-like" evidence="3">
    <location>
        <begin position="6"/>
        <end position="48"/>
    </location>
</feature>
<evidence type="ECO:0000256" key="1">
    <source>
        <dbReference type="SAM" id="MobiDB-lite"/>
    </source>
</evidence>
<dbReference type="AlphaFoldDB" id="A0A410G989"/>
<dbReference type="Proteomes" id="UP000283474">
    <property type="component" value="Chromosome"/>
</dbReference>
<evidence type="ECO:0000259" key="3">
    <source>
        <dbReference type="Pfam" id="PF07811"/>
    </source>
</evidence>
<keyword evidence="2" id="KW-0472">Membrane</keyword>
<feature type="compositionally biased region" description="Pro residues" evidence="1">
    <location>
        <begin position="246"/>
        <end position="268"/>
    </location>
</feature>
<organism evidence="4 5">
    <name type="scientific">Pollutimonas thiosulfatoxidans</name>
    <dbReference type="NCBI Taxonomy" id="2028345"/>
    <lineage>
        <taxon>Bacteria</taxon>
        <taxon>Pseudomonadati</taxon>
        <taxon>Pseudomonadota</taxon>
        <taxon>Betaproteobacteria</taxon>
        <taxon>Burkholderiales</taxon>
        <taxon>Alcaligenaceae</taxon>
        <taxon>Pollutimonas</taxon>
    </lineage>
</organism>
<keyword evidence="2" id="KW-1133">Transmembrane helix</keyword>
<dbReference type="KEGG" id="pus:CKA81_02550"/>
<dbReference type="EMBL" id="CP022987">
    <property type="protein sequence ID" value="QAA92847.1"/>
    <property type="molecule type" value="Genomic_DNA"/>
</dbReference>
<keyword evidence="5" id="KW-1185">Reference proteome</keyword>
<protein>
    <recommendedName>
        <fullName evidence="3">TadE-like domain-containing protein</fullName>
    </recommendedName>
</protein>
<gene>
    <name evidence="4" type="ORF">CKA81_02550</name>
</gene>
<dbReference type="OrthoDB" id="8681001at2"/>
<accession>A0A410G989</accession>